<dbReference type="InterPro" id="IPR037020">
    <property type="entry name" value="Hemocyanin_C_sf"/>
</dbReference>
<dbReference type="Gene3D" id="2.60.40.1520">
    <property type="entry name" value="Hemocyanin, C-terminal domain"/>
    <property type="match status" value="1"/>
</dbReference>
<keyword evidence="2" id="KW-0732">Signal</keyword>
<dbReference type="InterPro" id="IPR008922">
    <property type="entry name" value="Di-copper_centre_dom_sf"/>
</dbReference>
<dbReference type="SUPFAM" id="SSF81296">
    <property type="entry name" value="E set domains"/>
    <property type="match status" value="1"/>
</dbReference>
<feature type="domain" description="Hemocyanin C-terminal" evidence="4">
    <location>
        <begin position="447"/>
        <end position="696"/>
    </location>
</feature>
<accession>A0A4D6GHW8</accession>
<dbReference type="GO" id="GO:0005615">
    <property type="term" value="C:extracellular space"/>
    <property type="evidence" value="ECO:0007669"/>
    <property type="project" value="UniProtKB-ARBA"/>
</dbReference>
<evidence type="ECO:0000313" key="5">
    <source>
        <dbReference type="EMBL" id="QCC26457.1"/>
    </source>
</evidence>
<feature type="chain" id="PRO_5020030628" evidence="2">
    <location>
        <begin position="24"/>
        <end position="700"/>
    </location>
</feature>
<dbReference type="Pfam" id="PF03723">
    <property type="entry name" value="Hemocyanin_C"/>
    <property type="match status" value="1"/>
</dbReference>
<dbReference type="InterPro" id="IPR013788">
    <property type="entry name" value="Hemocyanin/hexamerin"/>
</dbReference>
<evidence type="ECO:0000259" key="3">
    <source>
        <dbReference type="Pfam" id="PF00372"/>
    </source>
</evidence>
<dbReference type="InterPro" id="IPR005203">
    <property type="entry name" value="Hemocyanin_C"/>
</dbReference>
<dbReference type="PANTHER" id="PTHR11511:SF5">
    <property type="entry name" value="FAT-BODY PROTEIN 1-RELATED"/>
    <property type="match status" value="1"/>
</dbReference>
<dbReference type="AlphaFoldDB" id="A0A4D6GHW8"/>
<dbReference type="PANTHER" id="PTHR11511">
    <property type="entry name" value="LARVAL STORAGE PROTEIN/PHENOLOXIDASE"/>
    <property type="match status" value="1"/>
</dbReference>
<sequence length="700" mass="80031">MHLGAFVVFVITCVTFYPTSVNSSPTTGKDIEETVSGFESDHLREHKISSLFNFFCARNPDQDAAKSSNFDPLNYLTLYTNPDTVSTFVTALQKGLRSPRWGPYMSGKERIDTIPMFDILYFIDTSIPQGWDLFYNTTAYFSLKANVRQFIMTMELISSTKFFGRMRLPRFSNSVPQFFSPKDVLWGINAIDKPKVEHVEKEGDISTEVGEDPTYWKFDAGYREFHFAWNMDLPPDLDQPKYQIRFDRKGELFLYSHHYMEVRYFAELRSQNLPDIETLTLNRDFKVTQGYSPFFLNADFSVFPIRGPGASLTTQDNFENLTIWEDTLLKSLAAGYAVGTNGQRYPYHQIAETDASDIEGTDVFGALFQSTTASVNMDLYGNLHESLHLNLAHLRDPRHPTTLPKDLMGVMDHAESSVTDSAFYQVHYYVDNLYRKHKYASPQVRNAQNLAYPGITVRQVGLTLAEKAPELKSTSTKFPVLTTYFEYYSYNVSNAVIDCHKLSSGKEFVISKKRLNYHKFDYNFDLFSTLSGNEEAIVRVFMGPYLAADGKPYKMEDFYWNMIEMDKFPVLIKPGKNTFTRASSDSSILKKDVIPPGELKRNCGWPSNLLLPKGNQEGLHMKLFVIVTPAKERNGVKLTVANAKDYPAFSLCGHPYSYLPDDKPMGFPFDKKLQLDQPFENVGKNNYAFFDVSIKHLISL</sequence>
<reference evidence="5" key="1">
    <citation type="journal article" date="2019" name="Insect Mol. Biol.">
        <title>Developmental Expression and Evolution of Hexamerin and Hemocyanin from Folsomia candida (Collembola).</title>
        <authorList>
            <person name="Liang Y."/>
            <person name="Xie W."/>
            <person name="Luan Y.X."/>
        </authorList>
    </citation>
    <scope>NUCLEOTIDE SEQUENCE</scope>
</reference>
<gene>
    <name evidence="5" type="primary">Hx1</name>
</gene>
<dbReference type="SUPFAM" id="SSF48056">
    <property type="entry name" value="Di-copper centre-containing domain"/>
    <property type="match status" value="1"/>
</dbReference>
<dbReference type="InterPro" id="IPR000896">
    <property type="entry name" value="Hemocyanin/hexamerin_mid_dom"/>
</dbReference>
<feature type="domain" description="Hemocyanin middle" evidence="3">
    <location>
        <begin position="214"/>
        <end position="434"/>
    </location>
</feature>
<feature type="signal peptide" evidence="2">
    <location>
        <begin position="1"/>
        <end position="23"/>
    </location>
</feature>
<dbReference type="EMBL" id="MG930995">
    <property type="protein sequence ID" value="QCC26457.1"/>
    <property type="molecule type" value="mRNA"/>
</dbReference>
<dbReference type="InterPro" id="IPR014756">
    <property type="entry name" value="Ig_E-set"/>
</dbReference>
<protein>
    <submittedName>
        <fullName evidence="5">Hexamerin 1</fullName>
    </submittedName>
</protein>
<dbReference type="GO" id="GO:0045735">
    <property type="term" value="F:nutrient reservoir activity"/>
    <property type="evidence" value="ECO:0007669"/>
    <property type="project" value="UniProtKB-KW"/>
</dbReference>
<keyword evidence="1" id="KW-0758">Storage protein</keyword>
<name>A0A4D6GHW8_FOLCA</name>
<proteinExistence type="evidence at transcript level"/>
<evidence type="ECO:0000256" key="2">
    <source>
        <dbReference type="SAM" id="SignalP"/>
    </source>
</evidence>
<dbReference type="PRINTS" id="PR00187">
    <property type="entry name" value="HAEMOCYANIN"/>
</dbReference>
<dbReference type="OrthoDB" id="6371642at2759"/>
<evidence type="ECO:0000256" key="1">
    <source>
        <dbReference type="ARBA" id="ARBA00022761"/>
    </source>
</evidence>
<dbReference type="Pfam" id="PF00372">
    <property type="entry name" value="Hemocyanin_M"/>
    <property type="match status" value="1"/>
</dbReference>
<dbReference type="Gene3D" id="1.10.1280.10">
    <property type="entry name" value="Di-copper center containing domain from catechol oxidase"/>
    <property type="match status" value="1"/>
</dbReference>
<organism evidence="5">
    <name type="scientific">Folsomia candida</name>
    <name type="common">Springtail</name>
    <dbReference type="NCBI Taxonomy" id="158441"/>
    <lineage>
        <taxon>Eukaryota</taxon>
        <taxon>Metazoa</taxon>
        <taxon>Ecdysozoa</taxon>
        <taxon>Arthropoda</taxon>
        <taxon>Hexapoda</taxon>
        <taxon>Collembola</taxon>
        <taxon>Entomobryomorpha</taxon>
        <taxon>Isotomoidea</taxon>
        <taxon>Isotomidae</taxon>
        <taxon>Proisotominae</taxon>
        <taxon>Folsomia</taxon>
    </lineage>
</organism>
<evidence type="ECO:0000259" key="4">
    <source>
        <dbReference type="Pfam" id="PF03723"/>
    </source>
</evidence>